<dbReference type="Pfam" id="PF01991">
    <property type="entry name" value="vATP-synt_E"/>
    <property type="match status" value="1"/>
</dbReference>
<dbReference type="Proteomes" id="UP001516588">
    <property type="component" value="Unassembled WGS sequence"/>
</dbReference>
<name>A0ABR9QWC6_9FIRM</name>
<evidence type="ECO:0000313" key="4">
    <source>
        <dbReference type="EMBL" id="MBE5035174.1"/>
    </source>
</evidence>
<evidence type="ECO:0000256" key="2">
    <source>
        <dbReference type="ARBA" id="ARBA00022448"/>
    </source>
</evidence>
<dbReference type="InterPro" id="IPR038495">
    <property type="entry name" value="ATPase_E_C"/>
</dbReference>
<dbReference type="EMBL" id="JADCKA010000002">
    <property type="protein sequence ID" value="MBE5035174.1"/>
    <property type="molecule type" value="Genomic_DNA"/>
</dbReference>
<dbReference type="SUPFAM" id="SSF160527">
    <property type="entry name" value="V-type ATPase subunit E-like"/>
    <property type="match status" value="1"/>
</dbReference>
<evidence type="ECO:0000313" key="5">
    <source>
        <dbReference type="Proteomes" id="UP001516588"/>
    </source>
</evidence>
<evidence type="ECO:0000256" key="3">
    <source>
        <dbReference type="ARBA" id="ARBA00023065"/>
    </source>
</evidence>
<evidence type="ECO:0000256" key="1">
    <source>
        <dbReference type="ARBA" id="ARBA00005901"/>
    </source>
</evidence>
<protein>
    <submittedName>
        <fullName evidence="4">V-type ATP synthase subunit E</fullName>
    </submittedName>
</protein>
<keyword evidence="3" id="KW-0406">Ion transport</keyword>
<dbReference type="RefSeq" id="WP_226384837.1">
    <property type="nucleotide sequence ID" value="NZ_JADCKA010000002.1"/>
</dbReference>
<accession>A0ABR9QWC6</accession>
<keyword evidence="5" id="KW-1185">Reference proteome</keyword>
<gene>
    <name evidence="4" type="ORF">INF20_02635</name>
</gene>
<organism evidence="4 5">
    <name type="scientific">Gallibacter intestinalis</name>
    <dbReference type="NCBI Taxonomy" id="2779356"/>
    <lineage>
        <taxon>Bacteria</taxon>
        <taxon>Bacillati</taxon>
        <taxon>Bacillota</taxon>
        <taxon>Clostridia</taxon>
        <taxon>Eubacteriales</taxon>
        <taxon>Eubacteriaceae</taxon>
        <taxon>Gallibacter</taxon>
    </lineage>
</organism>
<sequence length="197" mass="22261">MRGIEKIAAQIIGEAEEKKAAIYEEIQHKIDELNAKTDEEIKAELERINDDTLREEGTLEELAGLAAQQKRRQAALSAKQEVIGEIINEAYERLLNLEDEKYFAVIKKMLEDNVLSEKGEIIFSARDRQRMPKGFEDVIKNVALEKGGELVMSDEIRSIDGGFVLVYGGIEENCTFKAMLEASREELHDMVNGKLFG</sequence>
<reference evidence="4 5" key="1">
    <citation type="submission" date="2020-10" db="EMBL/GenBank/DDBJ databases">
        <title>ChiBAC.</title>
        <authorList>
            <person name="Zenner C."/>
            <person name="Hitch T.C.A."/>
            <person name="Clavel T."/>
        </authorList>
    </citation>
    <scope>NUCLEOTIDE SEQUENCE [LARGE SCALE GENOMIC DNA]</scope>
    <source>
        <strain evidence="4 5">DSM 108706</strain>
    </source>
</reference>
<dbReference type="InterPro" id="IPR002842">
    <property type="entry name" value="ATPase_V1_Esu"/>
</dbReference>
<proteinExistence type="inferred from homology"/>
<comment type="caution">
    <text evidence="4">The sequence shown here is derived from an EMBL/GenBank/DDBJ whole genome shotgun (WGS) entry which is preliminary data.</text>
</comment>
<comment type="similarity">
    <text evidence="1">Belongs to the V-ATPase E subunit family.</text>
</comment>
<keyword evidence="2" id="KW-0813">Transport</keyword>
<dbReference type="Gene3D" id="3.30.2320.30">
    <property type="entry name" value="ATP synthase, E subunit, C-terminal"/>
    <property type="match status" value="1"/>
</dbReference>